<dbReference type="InterPro" id="IPR051310">
    <property type="entry name" value="MCP_chemotaxis"/>
</dbReference>
<evidence type="ECO:0000256" key="7">
    <source>
        <dbReference type="ARBA" id="ARBA00029447"/>
    </source>
</evidence>
<evidence type="ECO:0000313" key="13">
    <source>
        <dbReference type="Proteomes" id="UP001606302"/>
    </source>
</evidence>
<dbReference type="Proteomes" id="UP001606302">
    <property type="component" value="Unassembled WGS sequence"/>
</dbReference>
<proteinExistence type="inferred from homology"/>
<evidence type="ECO:0000313" key="12">
    <source>
        <dbReference type="EMBL" id="MFG6461515.1"/>
    </source>
</evidence>
<feature type="transmembrane region" description="Helical" evidence="9">
    <location>
        <begin position="275"/>
        <end position="295"/>
    </location>
</feature>
<dbReference type="InterPro" id="IPR003660">
    <property type="entry name" value="HAMP_dom"/>
</dbReference>
<dbReference type="RefSeq" id="WP_394510366.1">
    <property type="nucleotide sequence ID" value="NZ_JBIGHX010000002.1"/>
</dbReference>
<dbReference type="SUPFAM" id="SSF58104">
    <property type="entry name" value="Methyl-accepting chemotaxis protein (MCP) signaling domain"/>
    <property type="match status" value="1"/>
</dbReference>
<comment type="similarity">
    <text evidence="7">Belongs to the methyl-accepting chemotaxis (MCP) protein family.</text>
</comment>
<dbReference type="InterPro" id="IPR033479">
    <property type="entry name" value="dCache_1"/>
</dbReference>
<dbReference type="SUPFAM" id="SSF103190">
    <property type="entry name" value="Sensory domain-like"/>
    <property type="match status" value="1"/>
</dbReference>
<evidence type="ECO:0000256" key="3">
    <source>
        <dbReference type="ARBA" id="ARBA00022481"/>
    </source>
</evidence>
<feature type="domain" description="HAMP" evidence="11">
    <location>
        <begin position="296"/>
        <end position="350"/>
    </location>
</feature>
<reference evidence="12 13" key="1">
    <citation type="submission" date="2024-08" db="EMBL/GenBank/DDBJ databases">
        <authorList>
            <person name="Lu H."/>
        </authorList>
    </citation>
    <scope>NUCLEOTIDE SEQUENCE [LARGE SCALE GENOMIC DNA]</scope>
    <source>
        <strain evidence="12 13">DXS20W</strain>
    </source>
</reference>
<evidence type="ECO:0000256" key="2">
    <source>
        <dbReference type="ARBA" id="ARBA00022475"/>
    </source>
</evidence>
<dbReference type="CDD" id="cd06225">
    <property type="entry name" value="HAMP"/>
    <property type="match status" value="1"/>
</dbReference>
<evidence type="ECO:0000256" key="6">
    <source>
        <dbReference type="ARBA" id="ARBA00023136"/>
    </source>
</evidence>
<evidence type="ECO:0000256" key="5">
    <source>
        <dbReference type="ARBA" id="ARBA00022989"/>
    </source>
</evidence>
<keyword evidence="5 9" id="KW-1133">Transmembrane helix</keyword>
<evidence type="ECO:0000256" key="1">
    <source>
        <dbReference type="ARBA" id="ARBA00004651"/>
    </source>
</evidence>
<dbReference type="SMART" id="SM00304">
    <property type="entry name" value="HAMP"/>
    <property type="match status" value="1"/>
</dbReference>
<protein>
    <submittedName>
        <fullName evidence="12">Methyl-accepting chemotaxis protein</fullName>
    </submittedName>
</protein>
<keyword evidence="3" id="KW-0488">Methylation</keyword>
<accession>A0ABW7GHT8</accession>
<organism evidence="12 13">
    <name type="scientific">Pelomonas lactea</name>
    <dbReference type="NCBI Taxonomy" id="3299030"/>
    <lineage>
        <taxon>Bacteria</taxon>
        <taxon>Pseudomonadati</taxon>
        <taxon>Pseudomonadota</taxon>
        <taxon>Betaproteobacteria</taxon>
        <taxon>Burkholderiales</taxon>
        <taxon>Sphaerotilaceae</taxon>
        <taxon>Roseateles</taxon>
    </lineage>
</organism>
<comment type="subcellular location">
    <subcellularLocation>
        <location evidence="1">Cell membrane</location>
        <topology evidence="1">Multi-pass membrane protein</topology>
    </subcellularLocation>
</comment>
<sequence length="600" mass="62890">MFNSIQKRLTVGCMAVVVVSLLSATLLNHGIVSKHVKAQTTQGLNELSAAHAQAIGEWVGTQKAVVAAVVPAALTDAPQPFLVQAQKSGRLASAYAGYPDKRMIFDVPQKLPEGYDPTIRPWYKGASASDKPILTAPYADAATKRLLVTFAMAVRDGGETKAVVGSDVFLDDVSKIVASIHPTPRGLAFLVDTDGQVIAHPDTQRILKKVSELSPALTADAMKQATEASGPWVEVRMGEDDYLLRGAAVPGTSWTLMTAARADEALASLDTLLKAAALALVVMAGLAAFAAAWLVRSMLTSLNRVNEAMAQIGSGDADLTKRLPVNGSDEISRIAESFNVFCEKIESTIREVRTASDSISTASSEIATGNVDLSHRTEETASNLQQTASALEEITSTVRQSADNASTANQLAANAAGVAQRGGEVVAQVVSTMAEITQSSQKISDIIGVIDGIAFQTNILALNAAVEAARAGEQGRGFAVVATEVRNLAQRSAASAKEIKALIGTSVERVEAGSRLVEDAGKTMTEIVGSVRRVTDVIAEITSAAKEQSSGIDLVNGAVNTLDQMTQQNAALVEESAAAAESLKEQAIRLAGVVSTFRVR</sequence>
<dbReference type="CDD" id="cd12912">
    <property type="entry name" value="PDC2_MCP_like"/>
    <property type="match status" value="1"/>
</dbReference>
<feature type="domain" description="Methyl-accepting transducer" evidence="10">
    <location>
        <begin position="355"/>
        <end position="584"/>
    </location>
</feature>
<dbReference type="Gene3D" id="1.10.287.950">
    <property type="entry name" value="Methyl-accepting chemotaxis protein"/>
    <property type="match status" value="1"/>
</dbReference>
<dbReference type="InterPro" id="IPR004089">
    <property type="entry name" value="MCPsignal_dom"/>
</dbReference>
<dbReference type="CDD" id="cd11386">
    <property type="entry name" value="MCP_signal"/>
    <property type="match status" value="1"/>
</dbReference>
<gene>
    <name evidence="12" type="ORF">ACG04Q_08030</name>
</gene>
<keyword evidence="8" id="KW-0807">Transducer</keyword>
<dbReference type="SMART" id="SM00283">
    <property type="entry name" value="MA"/>
    <property type="match status" value="1"/>
</dbReference>
<dbReference type="CDD" id="cd12913">
    <property type="entry name" value="PDC1_MCP_like"/>
    <property type="match status" value="1"/>
</dbReference>
<evidence type="ECO:0000256" key="4">
    <source>
        <dbReference type="ARBA" id="ARBA00022692"/>
    </source>
</evidence>
<dbReference type="PANTHER" id="PTHR43531">
    <property type="entry name" value="PROTEIN ICFG"/>
    <property type="match status" value="1"/>
</dbReference>
<dbReference type="PRINTS" id="PR00260">
    <property type="entry name" value="CHEMTRNSDUCR"/>
</dbReference>
<keyword evidence="6 9" id="KW-0472">Membrane</keyword>
<dbReference type="InterPro" id="IPR029151">
    <property type="entry name" value="Sensor-like_sf"/>
</dbReference>
<dbReference type="Pfam" id="PF00672">
    <property type="entry name" value="HAMP"/>
    <property type="match status" value="1"/>
</dbReference>
<comment type="caution">
    <text evidence="12">The sequence shown here is derived from an EMBL/GenBank/DDBJ whole genome shotgun (WGS) entry which is preliminary data.</text>
</comment>
<dbReference type="Gene3D" id="3.30.450.20">
    <property type="entry name" value="PAS domain"/>
    <property type="match status" value="2"/>
</dbReference>
<dbReference type="PROSITE" id="PS50885">
    <property type="entry name" value="HAMP"/>
    <property type="match status" value="1"/>
</dbReference>
<keyword evidence="4 9" id="KW-0812">Transmembrane</keyword>
<dbReference type="PROSITE" id="PS50111">
    <property type="entry name" value="CHEMOTAXIS_TRANSDUC_2"/>
    <property type="match status" value="1"/>
</dbReference>
<dbReference type="Pfam" id="PF02743">
    <property type="entry name" value="dCache_1"/>
    <property type="match status" value="1"/>
</dbReference>
<name>A0ABW7GHT8_9BURK</name>
<evidence type="ECO:0000256" key="8">
    <source>
        <dbReference type="PROSITE-ProRule" id="PRU00284"/>
    </source>
</evidence>
<evidence type="ECO:0000259" key="10">
    <source>
        <dbReference type="PROSITE" id="PS50111"/>
    </source>
</evidence>
<dbReference type="InterPro" id="IPR004090">
    <property type="entry name" value="Chemotax_Me-accpt_rcpt"/>
</dbReference>
<keyword evidence="2" id="KW-1003">Cell membrane</keyword>
<dbReference type="PANTHER" id="PTHR43531:SF14">
    <property type="entry name" value="METHYL-ACCEPTING CHEMOTAXIS PROTEIN I-RELATED"/>
    <property type="match status" value="1"/>
</dbReference>
<dbReference type="EMBL" id="JBIGHX010000002">
    <property type="protein sequence ID" value="MFG6461515.1"/>
    <property type="molecule type" value="Genomic_DNA"/>
</dbReference>
<evidence type="ECO:0000259" key="11">
    <source>
        <dbReference type="PROSITE" id="PS50885"/>
    </source>
</evidence>
<keyword evidence="13" id="KW-1185">Reference proteome</keyword>
<dbReference type="Pfam" id="PF00015">
    <property type="entry name" value="MCPsignal"/>
    <property type="match status" value="1"/>
</dbReference>
<evidence type="ECO:0000256" key="9">
    <source>
        <dbReference type="SAM" id="Phobius"/>
    </source>
</evidence>